<sequence>MQRSTIVVAVAIVLVVFLLYRTRTGGKKWTIYGTKGCGWTVKQLDYMKKAGKPHVFVDCDKGGCDGMTAFPTLKGPNGEKIVGYNEV</sequence>
<dbReference type="AlphaFoldDB" id="A0A6C0J0K4"/>
<keyword evidence="1" id="KW-0812">Transmembrane</keyword>
<organism evidence="2">
    <name type="scientific">viral metagenome</name>
    <dbReference type="NCBI Taxonomy" id="1070528"/>
    <lineage>
        <taxon>unclassified sequences</taxon>
        <taxon>metagenomes</taxon>
        <taxon>organismal metagenomes</taxon>
    </lineage>
</organism>
<evidence type="ECO:0008006" key="3">
    <source>
        <dbReference type="Google" id="ProtNLM"/>
    </source>
</evidence>
<keyword evidence="1" id="KW-0472">Membrane</keyword>
<protein>
    <recommendedName>
        <fullName evidence="3">Glutaredoxin domain-containing protein</fullName>
    </recommendedName>
</protein>
<evidence type="ECO:0000256" key="1">
    <source>
        <dbReference type="SAM" id="Phobius"/>
    </source>
</evidence>
<dbReference type="EMBL" id="MN740292">
    <property type="protein sequence ID" value="QHT98379.1"/>
    <property type="molecule type" value="Genomic_DNA"/>
</dbReference>
<evidence type="ECO:0000313" key="2">
    <source>
        <dbReference type="EMBL" id="QHT98379.1"/>
    </source>
</evidence>
<accession>A0A6C0J0K4</accession>
<keyword evidence="1" id="KW-1133">Transmembrane helix</keyword>
<feature type="transmembrane region" description="Helical" evidence="1">
    <location>
        <begin position="6"/>
        <end position="22"/>
    </location>
</feature>
<reference evidence="2" key="1">
    <citation type="journal article" date="2020" name="Nature">
        <title>Giant virus diversity and host interactions through global metagenomics.</title>
        <authorList>
            <person name="Schulz F."/>
            <person name="Roux S."/>
            <person name="Paez-Espino D."/>
            <person name="Jungbluth S."/>
            <person name="Walsh D.A."/>
            <person name="Denef V.J."/>
            <person name="McMahon K.D."/>
            <person name="Konstantinidis K.T."/>
            <person name="Eloe-Fadrosh E.A."/>
            <person name="Kyrpides N.C."/>
            <person name="Woyke T."/>
        </authorList>
    </citation>
    <scope>NUCLEOTIDE SEQUENCE</scope>
    <source>
        <strain evidence="2">GVMAG-M-3300025652-16</strain>
    </source>
</reference>
<proteinExistence type="predicted"/>
<name>A0A6C0J0K4_9ZZZZ</name>